<proteinExistence type="predicted"/>
<protein>
    <submittedName>
        <fullName evidence="2">Uncharacterized protein</fullName>
    </submittedName>
</protein>
<name>A0AAU7YDK9_9VIRU</name>
<sequence>MLKYSINLKFFLSKLSNRYLTKHHLKYFFCLVFLIATKYNHLSLFLLD</sequence>
<keyword evidence="1" id="KW-0472">Membrane</keyword>
<feature type="transmembrane region" description="Helical" evidence="1">
    <location>
        <begin position="27"/>
        <end position="47"/>
    </location>
</feature>
<evidence type="ECO:0000256" key="1">
    <source>
        <dbReference type="SAM" id="Phobius"/>
    </source>
</evidence>
<organism evidence="2">
    <name type="scientific">Iridovirus sp</name>
    <dbReference type="NCBI Taxonomy" id="135728"/>
    <lineage>
        <taxon>Viruses</taxon>
        <taxon>Varidnaviria</taxon>
        <taxon>Bamfordvirae</taxon>
        <taxon>Nucleocytoviricota</taxon>
        <taxon>Megaviricetes</taxon>
        <taxon>Pimascovirales</taxon>
        <taxon>Pimascovirales incertae sedis</taxon>
        <taxon>Iridoviridae</taxon>
        <taxon>Betairidovirinae</taxon>
        <taxon>Iridovirus</taxon>
    </lineage>
</organism>
<accession>A0AAU7YDK9</accession>
<keyword evidence="1" id="KW-0812">Transmembrane</keyword>
<keyword evidence="1" id="KW-1133">Transmembrane helix</keyword>
<evidence type="ECO:0000313" key="2">
    <source>
        <dbReference type="EMBL" id="XBY85697.1"/>
    </source>
</evidence>
<reference evidence="2" key="1">
    <citation type="submission" date="2024-05" db="EMBL/GenBank/DDBJ databases">
        <title>Complete genomes of an iridovirus, and two densoviruses identified in lab reared social spiders in California, USA.</title>
        <authorList>
            <person name="Millerwise S."/>
            <person name="Lund M.C."/>
            <person name="Schmidlin K."/>
            <person name="Kraberger S."/>
            <person name="Harrison J."/>
            <person name="Cease A."/>
            <person name="Pinter-Wollman N."/>
            <person name="Varsani A."/>
        </authorList>
    </citation>
    <scope>NUCLEOTIDE SEQUENCE</scope>
    <source>
        <strain evidence="2">SocP20</strain>
    </source>
</reference>
<dbReference type="EMBL" id="PP847201">
    <property type="protein sequence ID" value="XBY85697.1"/>
    <property type="molecule type" value="Genomic_DNA"/>
</dbReference>